<sequence length="472" mass="50460">MIVTDFAPLPAFDPVPRQAVYLGLDPRDGHRPCWSSPEDSVGIVGPPRYGKSSGLIIPALLTWDGPVVATSTRGDLLRAAGDWRRHLAEQHGGDVYVYDPFGSEPGVTSLHWSPLAGCADPSVAYRRASAMVAVVGRGITDGEHWRAGAATILRAVFHAAAVAGDGRRSMVDVRRWLARQDVREPVDLLQESQSAAASWADDLQAMNLLGERERGSFYSVARNTLDATAEPRVLASTTGPTFDVDRFLSTRSTLFVVGPSHYQAVAAPMIVGLVDSIAQRAAELAAASPLGRLDPRLLLALDEVPNIAPLESLPALVSEGGGRGIVTLWAAQSLAQLRARYGADVQQSILTATTAKVIFGGMSNGADLRDISGWAGEYRETQVTYYAGGVDPTRSPTQPGRLGDRDGGGRQNAVGSLYRPVLPVDALQRTPPLHAWLFYRSDSPLMVETRPAGLMEPFRARAGYTPAGQVPA</sequence>
<protein>
    <submittedName>
        <fullName evidence="8">Type IV secretory system Conjugative DNA transfer</fullName>
    </submittedName>
</protein>
<dbReference type="CDD" id="cd01127">
    <property type="entry name" value="TrwB_TraG_TraD_VirD4"/>
    <property type="match status" value="1"/>
</dbReference>
<proteinExistence type="inferred from homology"/>
<dbReference type="Gene3D" id="3.40.50.300">
    <property type="entry name" value="P-loop containing nucleotide triphosphate hydrolases"/>
    <property type="match status" value="1"/>
</dbReference>
<keyword evidence="6" id="KW-0472">Membrane</keyword>
<dbReference type="InterPro" id="IPR003688">
    <property type="entry name" value="TraG/VirD4"/>
</dbReference>
<evidence type="ECO:0000313" key="9">
    <source>
        <dbReference type="Proteomes" id="UP000199699"/>
    </source>
</evidence>
<gene>
    <name evidence="8" type="ORF">GA0070616_0021</name>
</gene>
<keyword evidence="9" id="KW-1185">Reference proteome</keyword>
<evidence type="ECO:0000256" key="1">
    <source>
        <dbReference type="ARBA" id="ARBA00004651"/>
    </source>
</evidence>
<dbReference type="Proteomes" id="UP000199699">
    <property type="component" value="Unassembled WGS sequence"/>
</dbReference>
<evidence type="ECO:0000256" key="6">
    <source>
        <dbReference type="ARBA" id="ARBA00023136"/>
    </source>
</evidence>
<evidence type="ECO:0000256" key="7">
    <source>
        <dbReference type="SAM" id="MobiDB-lite"/>
    </source>
</evidence>
<evidence type="ECO:0000256" key="2">
    <source>
        <dbReference type="ARBA" id="ARBA00008806"/>
    </source>
</evidence>
<evidence type="ECO:0000256" key="3">
    <source>
        <dbReference type="ARBA" id="ARBA00022475"/>
    </source>
</evidence>
<dbReference type="STRING" id="145857.GA0070616_0021"/>
<comment type="subcellular location">
    <subcellularLocation>
        <location evidence="1">Cell membrane</location>
        <topology evidence="1">Multi-pass membrane protein</topology>
    </subcellularLocation>
</comment>
<dbReference type="Pfam" id="PF02534">
    <property type="entry name" value="T4SS-DNA_transf"/>
    <property type="match status" value="1"/>
</dbReference>
<dbReference type="PANTHER" id="PTHR37937:SF1">
    <property type="entry name" value="CONJUGATIVE TRANSFER: DNA TRANSPORT"/>
    <property type="match status" value="1"/>
</dbReference>
<dbReference type="OrthoDB" id="226701at2"/>
<evidence type="ECO:0000313" key="8">
    <source>
        <dbReference type="EMBL" id="SCL12794.1"/>
    </source>
</evidence>
<keyword evidence="3" id="KW-1003">Cell membrane</keyword>
<organism evidence="8 9">
    <name type="scientific">Micromonospora nigra</name>
    <dbReference type="NCBI Taxonomy" id="145857"/>
    <lineage>
        <taxon>Bacteria</taxon>
        <taxon>Bacillati</taxon>
        <taxon>Actinomycetota</taxon>
        <taxon>Actinomycetes</taxon>
        <taxon>Micromonosporales</taxon>
        <taxon>Micromonosporaceae</taxon>
        <taxon>Micromonospora</taxon>
    </lineage>
</organism>
<evidence type="ECO:0000256" key="5">
    <source>
        <dbReference type="ARBA" id="ARBA00022989"/>
    </source>
</evidence>
<reference evidence="8 9" key="1">
    <citation type="submission" date="2016-06" db="EMBL/GenBank/DDBJ databases">
        <authorList>
            <person name="Kjaerup R.B."/>
            <person name="Dalgaard T.S."/>
            <person name="Juul-Madsen H.R."/>
        </authorList>
    </citation>
    <scope>NUCLEOTIDE SEQUENCE [LARGE SCALE GENOMIC DNA]</scope>
    <source>
        <strain evidence="8 9">DSM 43818</strain>
    </source>
</reference>
<dbReference type="GO" id="GO:0005886">
    <property type="term" value="C:plasma membrane"/>
    <property type="evidence" value="ECO:0007669"/>
    <property type="project" value="UniProtKB-SubCell"/>
</dbReference>
<accession>A0A1C6R7F1</accession>
<dbReference type="InterPro" id="IPR027417">
    <property type="entry name" value="P-loop_NTPase"/>
</dbReference>
<dbReference type="SUPFAM" id="SSF52540">
    <property type="entry name" value="P-loop containing nucleoside triphosphate hydrolases"/>
    <property type="match status" value="1"/>
</dbReference>
<dbReference type="EMBL" id="FMHT01000001">
    <property type="protein sequence ID" value="SCL12794.1"/>
    <property type="molecule type" value="Genomic_DNA"/>
</dbReference>
<keyword evidence="5" id="KW-1133">Transmembrane helix</keyword>
<dbReference type="PANTHER" id="PTHR37937">
    <property type="entry name" value="CONJUGATIVE TRANSFER: DNA TRANSPORT"/>
    <property type="match status" value="1"/>
</dbReference>
<comment type="similarity">
    <text evidence="2">Belongs to the VirD4/TraG family.</text>
</comment>
<dbReference type="InterPro" id="IPR051539">
    <property type="entry name" value="T4SS-coupling_protein"/>
</dbReference>
<name>A0A1C6R7F1_9ACTN</name>
<dbReference type="AlphaFoldDB" id="A0A1C6R7F1"/>
<keyword evidence="4" id="KW-0812">Transmembrane</keyword>
<feature type="region of interest" description="Disordered" evidence="7">
    <location>
        <begin position="387"/>
        <end position="414"/>
    </location>
</feature>
<evidence type="ECO:0000256" key="4">
    <source>
        <dbReference type="ARBA" id="ARBA00022692"/>
    </source>
</evidence>